<proteinExistence type="predicted"/>
<comment type="caution">
    <text evidence="1">The sequence shown here is derived from an EMBL/GenBank/DDBJ whole genome shotgun (WGS) entry which is preliminary data.</text>
</comment>
<name>A0A1Z5YV31_9PROT</name>
<dbReference type="EMBL" id="JOMQ01000026">
    <property type="protein sequence ID" value="OUJ02592.1"/>
    <property type="molecule type" value="Genomic_DNA"/>
</dbReference>
<evidence type="ECO:0000313" key="2">
    <source>
        <dbReference type="Proteomes" id="UP000196086"/>
    </source>
</evidence>
<accession>A0A1Z5YV31</accession>
<dbReference type="AntiFam" id="ANF00179">
    <property type="entry name" value="Shadow ORF (opposite mobL)"/>
</dbReference>
<protein>
    <submittedName>
        <fullName evidence="1">Uncharacterized protein</fullName>
    </submittedName>
</protein>
<gene>
    <name evidence="1" type="ORF">HK14_05430</name>
</gene>
<organism evidence="1 2">
    <name type="scientific">Acetobacter cibinongensis</name>
    <dbReference type="NCBI Taxonomy" id="146475"/>
    <lineage>
        <taxon>Bacteria</taxon>
        <taxon>Pseudomonadati</taxon>
        <taxon>Pseudomonadota</taxon>
        <taxon>Alphaproteobacteria</taxon>
        <taxon>Acetobacterales</taxon>
        <taxon>Acetobacteraceae</taxon>
        <taxon>Acetobacter</taxon>
    </lineage>
</organism>
<sequence>MVVALIAFSPWAMNGEIDGHPETLGQGSTKLRGEVQPLLVGQLGGKSNNPLAGSPSVLPLLGCFGPVPQGIALASLTVWRDDSGCYDTTPPRVVVSIAGPIINQRRAGPIRSGGDSRSPVLPRYWFGFGAIQGHGSAPRWG</sequence>
<reference evidence="1 2" key="1">
    <citation type="submission" date="2014-06" db="EMBL/GenBank/DDBJ databases">
        <authorList>
            <person name="Ju J."/>
            <person name="Zhang J."/>
        </authorList>
    </citation>
    <scope>NUCLEOTIDE SEQUENCE [LARGE SCALE GENOMIC DNA]</scope>
    <source>
        <strain evidence="1 2">DsW_47</strain>
    </source>
</reference>
<dbReference type="Proteomes" id="UP000196086">
    <property type="component" value="Unassembled WGS sequence"/>
</dbReference>
<evidence type="ECO:0000313" key="1">
    <source>
        <dbReference type="EMBL" id="OUJ02592.1"/>
    </source>
</evidence>
<dbReference type="AlphaFoldDB" id="A0A1Z5YV31"/>